<feature type="domain" description="RNA polymerase sigma factor 70 region 4 type 2" evidence="8">
    <location>
        <begin position="145"/>
        <end position="197"/>
    </location>
</feature>
<dbReference type="InterPro" id="IPR013325">
    <property type="entry name" value="RNA_pol_sigma_r2"/>
</dbReference>
<evidence type="ECO:0000256" key="5">
    <source>
        <dbReference type="ARBA" id="ARBA00023163"/>
    </source>
</evidence>
<comment type="caution">
    <text evidence="9">The sequence shown here is derived from an EMBL/GenBank/DDBJ whole genome shotgun (WGS) entry which is preliminary data.</text>
</comment>
<protein>
    <recommendedName>
        <fullName evidence="6">RNA polymerase sigma factor</fullName>
    </recommendedName>
</protein>
<evidence type="ECO:0000256" key="6">
    <source>
        <dbReference type="RuleBase" id="RU000716"/>
    </source>
</evidence>
<evidence type="ECO:0000256" key="1">
    <source>
        <dbReference type="ARBA" id="ARBA00010641"/>
    </source>
</evidence>
<dbReference type="AlphaFoldDB" id="I3DYD0"/>
<keyword evidence="3 6" id="KW-0731">Sigma factor</keyword>
<dbReference type="OrthoDB" id="188761at2"/>
<dbReference type="eggNOG" id="COG1595">
    <property type="taxonomic scope" value="Bacteria"/>
</dbReference>
<evidence type="ECO:0000259" key="8">
    <source>
        <dbReference type="Pfam" id="PF08281"/>
    </source>
</evidence>
<dbReference type="Pfam" id="PF04542">
    <property type="entry name" value="Sigma70_r2"/>
    <property type="match status" value="1"/>
</dbReference>
<dbReference type="PATRIC" id="fig|997296.3.peg.3554"/>
<keyword evidence="5 6" id="KW-0804">Transcription</keyword>
<dbReference type="InterPro" id="IPR007627">
    <property type="entry name" value="RNA_pol_sigma70_r2"/>
</dbReference>
<evidence type="ECO:0000256" key="3">
    <source>
        <dbReference type="ARBA" id="ARBA00023082"/>
    </source>
</evidence>
<accession>I3DYD0</accession>
<dbReference type="NCBIfam" id="TIGR02937">
    <property type="entry name" value="sigma70-ECF"/>
    <property type="match status" value="1"/>
</dbReference>
<name>I3DYD0_BACMT</name>
<dbReference type="InterPro" id="IPR036388">
    <property type="entry name" value="WH-like_DNA-bd_sf"/>
</dbReference>
<dbReference type="SUPFAM" id="SSF88659">
    <property type="entry name" value="Sigma3 and sigma4 domains of RNA polymerase sigma factors"/>
    <property type="match status" value="1"/>
</dbReference>
<dbReference type="Gene3D" id="1.10.1740.10">
    <property type="match status" value="1"/>
</dbReference>
<evidence type="ECO:0000256" key="2">
    <source>
        <dbReference type="ARBA" id="ARBA00023015"/>
    </source>
</evidence>
<dbReference type="PROSITE" id="PS01063">
    <property type="entry name" value="SIGMA70_ECF"/>
    <property type="match status" value="1"/>
</dbReference>
<dbReference type="Gene3D" id="1.10.10.10">
    <property type="entry name" value="Winged helix-like DNA-binding domain superfamily/Winged helix DNA-binding domain"/>
    <property type="match status" value="1"/>
</dbReference>
<keyword evidence="2 6" id="KW-0805">Transcription regulation</keyword>
<dbReference type="InterPro" id="IPR014284">
    <property type="entry name" value="RNA_pol_sigma-70_dom"/>
</dbReference>
<gene>
    <name evidence="9" type="ORF">PB1_16879</name>
</gene>
<proteinExistence type="inferred from homology"/>
<dbReference type="InterPro" id="IPR013324">
    <property type="entry name" value="RNA_pol_sigma_r3/r4-like"/>
</dbReference>
<dbReference type="GO" id="GO:0003677">
    <property type="term" value="F:DNA binding"/>
    <property type="evidence" value="ECO:0007669"/>
    <property type="project" value="UniProtKB-KW"/>
</dbReference>
<dbReference type="InterPro" id="IPR013249">
    <property type="entry name" value="RNA_pol_sigma70_r4_t2"/>
</dbReference>
<dbReference type="GO" id="GO:0006352">
    <property type="term" value="P:DNA-templated transcription initiation"/>
    <property type="evidence" value="ECO:0007669"/>
    <property type="project" value="InterPro"/>
</dbReference>
<dbReference type="EMBL" id="AFEU01000003">
    <property type="protein sequence ID" value="EIJ79251.1"/>
    <property type="molecule type" value="Genomic_DNA"/>
</dbReference>
<reference evidence="9 10" key="1">
    <citation type="journal article" date="2012" name="Appl. Environ. Microbiol.">
        <title>Genome Sequence of Thermotolerant Bacillus methanolicus: Features and Regulation Related to Methylotrophy and Production of L-Lysine and L-Glutamate from Methanol.</title>
        <authorList>
            <person name="Heggeset T.M."/>
            <person name="Krog A."/>
            <person name="Balzer S."/>
            <person name="Wentzel A."/>
            <person name="Ellingsen T.E."/>
            <person name="Brautaset T."/>
        </authorList>
    </citation>
    <scope>NUCLEOTIDE SEQUENCE [LARGE SCALE GENOMIC DNA]</scope>
    <source>
        <strain evidence="9 10">PB1</strain>
    </source>
</reference>
<sequence length="202" mass="24256">MGLMKRYQKIYYLQIIAKEKNRKRRVRVMTINKKNGFEYDFNEIYHSNYNRLYKIAYFIIRDSYLSEDILQESFLKAYKKQDTIKNIDTLGSWLASIVKRTAIDFLREEKRNSCVISNDITLCNEQLINMKENVESRVELMLLKQDIQQFLKEFSPQERQLLLLKTQYGLKEKEIAKILKLTVGTVKSRIFHIRRKLKKAVI</sequence>
<dbReference type="PANTHER" id="PTHR43133">
    <property type="entry name" value="RNA POLYMERASE ECF-TYPE SIGMA FACTO"/>
    <property type="match status" value="1"/>
</dbReference>
<evidence type="ECO:0000256" key="4">
    <source>
        <dbReference type="ARBA" id="ARBA00023125"/>
    </source>
</evidence>
<keyword evidence="4 6" id="KW-0238">DNA-binding</keyword>
<feature type="domain" description="RNA polymerase sigma-70 region 2" evidence="7">
    <location>
        <begin position="44"/>
        <end position="111"/>
    </location>
</feature>
<evidence type="ECO:0000259" key="7">
    <source>
        <dbReference type="Pfam" id="PF04542"/>
    </source>
</evidence>
<dbReference type="Proteomes" id="UP000010523">
    <property type="component" value="Unassembled WGS sequence"/>
</dbReference>
<dbReference type="CDD" id="cd06171">
    <property type="entry name" value="Sigma70_r4"/>
    <property type="match status" value="1"/>
</dbReference>
<dbReference type="SUPFAM" id="SSF88946">
    <property type="entry name" value="Sigma2 domain of RNA polymerase sigma factors"/>
    <property type="match status" value="1"/>
</dbReference>
<dbReference type="STRING" id="997296.PB1_16879"/>
<organism evidence="9 10">
    <name type="scientific">Bacillus methanolicus PB1</name>
    <dbReference type="NCBI Taxonomy" id="997296"/>
    <lineage>
        <taxon>Bacteria</taxon>
        <taxon>Bacillati</taxon>
        <taxon>Bacillota</taxon>
        <taxon>Bacilli</taxon>
        <taxon>Bacillales</taxon>
        <taxon>Bacillaceae</taxon>
        <taxon>Bacillus</taxon>
    </lineage>
</organism>
<evidence type="ECO:0000313" key="9">
    <source>
        <dbReference type="EMBL" id="EIJ79251.1"/>
    </source>
</evidence>
<dbReference type="InterPro" id="IPR000838">
    <property type="entry name" value="RNA_pol_sigma70_ECF_CS"/>
</dbReference>
<dbReference type="GO" id="GO:0016987">
    <property type="term" value="F:sigma factor activity"/>
    <property type="evidence" value="ECO:0007669"/>
    <property type="project" value="UniProtKB-KW"/>
</dbReference>
<evidence type="ECO:0000313" key="10">
    <source>
        <dbReference type="Proteomes" id="UP000010523"/>
    </source>
</evidence>
<comment type="similarity">
    <text evidence="1 6">Belongs to the sigma-70 factor family. ECF subfamily.</text>
</comment>
<dbReference type="InterPro" id="IPR039425">
    <property type="entry name" value="RNA_pol_sigma-70-like"/>
</dbReference>
<dbReference type="Pfam" id="PF08281">
    <property type="entry name" value="Sigma70_r4_2"/>
    <property type="match status" value="1"/>
</dbReference>
<keyword evidence="10" id="KW-1185">Reference proteome</keyword>
<dbReference type="GO" id="GO:0006950">
    <property type="term" value="P:response to stress"/>
    <property type="evidence" value="ECO:0007669"/>
    <property type="project" value="UniProtKB-ARBA"/>
</dbReference>
<dbReference type="PANTHER" id="PTHR43133:SF8">
    <property type="entry name" value="RNA POLYMERASE SIGMA FACTOR HI_1459-RELATED"/>
    <property type="match status" value="1"/>
</dbReference>